<proteinExistence type="predicted"/>
<organism evidence="2 3">
    <name type="scientific">Allokutzneria multivorans</name>
    <dbReference type="NCBI Taxonomy" id="1142134"/>
    <lineage>
        <taxon>Bacteria</taxon>
        <taxon>Bacillati</taxon>
        <taxon>Actinomycetota</taxon>
        <taxon>Actinomycetes</taxon>
        <taxon>Pseudonocardiales</taxon>
        <taxon>Pseudonocardiaceae</taxon>
        <taxon>Allokutzneria</taxon>
    </lineage>
</organism>
<dbReference type="InterPro" id="IPR001387">
    <property type="entry name" value="Cro/C1-type_HTH"/>
</dbReference>
<dbReference type="Pfam" id="PF13560">
    <property type="entry name" value="HTH_31"/>
    <property type="match status" value="1"/>
</dbReference>
<evidence type="ECO:0000259" key="1">
    <source>
        <dbReference type="PROSITE" id="PS50943"/>
    </source>
</evidence>
<name>A0ABP7TGL9_9PSEU</name>
<sequence length="79" mass="8991">MACNSYRVRMTTEAEALLPYEVGDFAKLVREVRERKGWSYTQLAEAANMPLEAVIDFEAARIRPSLAVTTMRHLIDAMD</sequence>
<evidence type="ECO:0000313" key="2">
    <source>
        <dbReference type="EMBL" id="GAA4025782.1"/>
    </source>
</evidence>
<protein>
    <recommendedName>
        <fullName evidence="1">HTH cro/C1-type domain-containing protein</fullName>
    </recommendedName>
</protein>
<dbReference type="Gene3D" id="1.10.260.40">
    <property type="entry name" value="lambda repressor-like DNA-binding domains"/>
    <property type="match status" value="1"/>
</dbReference>
<dbReference type="EMBL" id="BAABAL010000019">
    <property type="protein sequence ID" value="GAA4025782.1"/>
    <property type="molecule type" value="Genomic_DNA"/>
</dbReference>
<accession>A0ABP7TGL9</accession>
<dbReference type="CDD" id="cd00093">
    <property type="entry name" value="HTH_XRE"/>
    <property type="match status" value="1"/>
</dbReference>
<dbReference type="InterPro" id="IPR010982">
    <property type="entry name" value="Lambda_DNA-bd_dom_sf"/>
</dbReference>
<gene>
    <name evidence="2" type="ORF">GCM10022247_58150</name>
</gene>
<dbReference type="Proteomes" id="UP001501747">
    <property type="component" value="Unassembled WGS sequence"/>
</dbReference>
<dbReference type="PROSITE" id="PS50943">
    <property type="entry name" value="HTH_CROC1"/>
    <property type="match status" value="1"/>
</dbReference>
<feature type="domain" description="HTH cro/C1-type" evidence="1">
    <location>
        <begin position="29"/>
        <end position="68"/>
    </location>
</feature>
<evidence type="ECO:0000313" key="3">
    <source>
        <dbReference type="Proteomes" id="UP001501747"/>
    </source>
</evidence>
<comment type="caution">
    <text evidence="2">The sequence shown here is derived from an EMBL/GenBank/DDBJ whole genome shotgun (WGS) entry which is preliminary data.</text>
</comment>
<reference evidence="3" key="1">
    <citation type="journal article" date="2019" name="Int. J. Syst. Evol. Microbiol.">
        <title>The Global Catalogue of Microorganisms (GCM) 10K type strain sequencing project: providing services to taxonomists for standard genome sequencing and annotation.</title>
        <authorList>
            <consortium name="The Broad Institute Genomics Platform"/>
            <consortium name="The Broad Institute Genome Sequencing Center for Infectious Disease"/>
            <person name="Wu L."/>
            <person name="Ma J."/>
        </authorList>
    </citation>
    <scope>NUCLEOTIDE SEQUENCE [LARGE SCALE GENOMIC DNA]</scope>
    <source>
        <strain evidence="3">JCM 17342</strain>
    </source>
</reference>
<keyword evidence="3" id="KW-1185">Reference proteome</keyword>
<dbReference type="SUPFAM" id="SSF47413">
    <property type="entry name" value="lambda repressor-like DNA-binding domains"/>
    <property type="match status" value="1"/>
</dbReference>